<feature type="region of interest" description="Disordered" evidence="1">
    <location>
        <begin position="126"/>
        <end position="175"/>
    </location>
</feature>
<dbReference type="AlphaFoldDB" id="A0A1I2NU56"/>
<evidence type="ECO:0000256" key="1">
    <source>
        <dbReference type="SAM" id="MobiDB-lite"/>
    </source>
</evidence>
<name>A0A1I2NU56_9FIRM</name>
<dbReference type="STRING" id="341036.SAMN05660649_00562"/>
<dbReference type="InterPro" id="IPR006497">
    <property type="entry name" value="Phage_lambda_VrpO_N"/>
</dbReference>
<dbReference type="InterPro" id="IPR036388">
    <property type="entry name" value="WH-like_DNA-bd_sf"/>
</dbReference>
<evidence type="ECO:0000313" key="3">
    <source>
        <dbReference type="EMBL" id="SFG07083.1"/>
    </source>
</evidence>
<reference evidence="4" key="1">
    <citation type="submission" date="2016-10" db="EMBL/GenBank/DDBJ databases">
        <authorList>
            <person name="Varghese N."/>
            <person name="Submissions S."/>
        </authorList>
    </citation>
    <scope>NUCLEOTIDE SEQUENCE [LARGE SCALE GENOMIC DNA]</scope>
    <source>
        <strain evidence="4">DSM 17038</strain>
    </source>
</reference>
<evidence type="ECO:0000259" key="2">
    <source>
        <dbReference type="Pfam" id="PF04492"/>
    </source>
</evidence>
<accession>A0A1I2NU56</accession>
<dbReference type="GO" id="GO:0006260">
    <property type="term" value="P:DNA replication"/>
    <property type="evidence" value="ECO:0007669"/>
    <property type="project" value="InterPro"/>
</dbReference>
<feature type="domain" description="Bacteriophage lambda Replication protein O N-terminal" evidence="2">
    <location>
        <begin position="5"/>
        <end position="94"/>
    </location>
</feature>
<keyword evidence="4" id="KW-1185">Reference proteome</keyword>
<proteinExistence type="predicted"/>
<dbReference type="RefSeq" id="WP_092468523.1">
    <property type="nucleotide sequence ID" value="NZ_FOOX01000002.1"/>
</dbReference>
<feature type="compositionally biased region" description="Polar residues" evidence="1">
    <location>
        <begin position="137"/>
        <end position="151"/>
    </location>
</feature>
<sequence>MDKPQTDHFTRISNELLEVILTSNFTKRQLKIILLVIRLSCGCNRKYAVLSKGDFNVAGIDKSDITRELNLLVQARVLFTDGKRVGLNQDCGQWQTLPLRNDVREKFNKILCSNLGVQAVGVLPTTDNNPGGKAQSELVNYQPQSWQNTNREVGKTPTRRRPEANNGKGREDTERKLKEILKKEYHNPLYSPKQEEDQAVIPLRYGIRKEGVRSSPAVGKAAGSLKAPGTGPPAGKAGEYNSEFLAFWAAYPRKAEQKRAYRCWLDRLKEGLSAAKLLHSAQNYAAHCQKLGTEPRYIKYAANFLGPDRPYAEWVSRSEDRRELRRREQKRQLLKSLYLN</sequence>
<protein>
    <submittedName>
        <fullName evidence="3">Phage replication protein O</fullName>
    </submittedName>
</protein>
<organism evidence="3 4">
    <name type="scientific">Desulfotruncus arcticus DSM 17038</name>
    <dbReference type="NCBI Taxonomy" id="1121424"/>
    <lineage>
        <taxon>Bacteria</taxon>
        <taxon>Bacillati</taxon>
        <taxon>Bacillota</taxon>
        <taxon>Clostridia</taxon>
        <taxon>Eubacteriales</taxon>
        <taxon>Desulfallaceae</taxon>
        <taxon>Desulfotruncus</taxon>
    </lineage>
</organism>
<gene>
    <name evidence="3" type="ORF">SAMN05660649_00562</name>
</gene>
<feature type="compositionally biased region" description="Basic and acidic residues" evidence="1">
    <location>
        <begin position="160"/>
        <end position="175"/>
    </location>
</feature>
<dbReference type="EMBL" id="FOOX01000002">
    <property type="protein sequence ID" value="SFG07083.1"/>
    <property type="molecule type" value="Genomic_DNA"/>
</dbReference>
<dbReference type="Proteomes" id="UP000199337">
    <property type="component" value="Unassembled WGS sequence"/>
</dbReference>
<dbReference type="OrthoDB" id="7365718at2"/>
<dbReference type="Pfam" id="PF04492">
    <property type="entry name" value="Phage_rep_O"/>
    <property type="match status" value="1"/>
</dbReference>
<evidence type="ECO:0000313" key="4">
    <source>
        <dbReference type="Proteomes" id="UP000199337"/>
    </source>
</evidence>
<dbReference type="Gene3D" id="1.10.10.10">
    <property type="entry name" value="Winged helix-like DNA-binding domain superfamily/Winged helix DNA-binding domain"/>
    <property type="match status" value="1"/>
</dbReference>